<proteinExistence type="predicted"/>
<feature type="domain" description="Protein kinase" evidence="1">
    <location>
        <begin position="141"/>
        <end position="453"/>
    </location>
</feature>
<gene>
    <name evidence="2" type="ORF">GP486_004927</name>
</gene>
<dbReference type="CDD" id="cd00180">
    <property type="entry name" value="PKc"/>
    <property type="match status" value="1"/>
</dbReference>
<dbReference type="Pfam" id="PF00069">
    <property type="entry name" value="Pkinase"/>
    <property type="match status" value="1"/>
</dbReference>
<dbReference type="GO" id="GO:0005634">
    <property type="term" value="C:nucleus"/>
    <property type="evidence" value="ECO:0007669"/>
    <property type="project" value="TreeGrafter"/>
</dbReference>
<dbReference type="Gene3D" id="3.30.200.20">
    <property type="entry name" value="Phosphorylase Kinase, domain 1"/>
    <property type="match status" value="1"/>
</dbReference>
<dbReference type="SUPFAM" id="SSF56112">
    <property type="entry name" value="Protein kinase-like (PK-like)"/>
    <property type="match status" value="1"/>
</dbReference>
<dbReference type="EMBL" id="JAGHQM010000852">
    <property type="protein sequence ID" value="KAH0558414.1"/>
    <property type="molecule type" value="Genomic_DNA"/>
</dbReference>
<dbReference type="Proteomes" id="UP000750711">
    <property type="component" value="Unassembled WGS sequence"/>
</dbReference>
<dbReference type="InterPro" id="IPR000719">
    <property type="entry name" value="Prot_kinase_dom"/>
</dbReference>
<dbReference type="PANTHER" id="PTHR44167">
    <property type="entry name" value="OVARIAN-SPECIFIC SERINE/THREONINE-PROTEIN KINASE LOK-RELATED"/>
    <property type="match status" value="1"/>
</dbReference>
<dbReference type="InterPro" id="IPR008271">
    <property type="entry name" value="Ser/Thr_kinase_AS"/>
</dbReference>
<dbReference type="SMART" id="SM00220">
    <property type="entry name" value="S_TKc"/>
    <property type="match status" value="1"/>
</dbReference>
<reference evidence="2" key="1">
    <citation type="submission" date="2021-03" db="EMBL/GenBank/DDBJ databases">
        <title>Comparative genomics and phylogenomic investigation of the class Geoglossomycetes provide insights into ecological specialization and systematics.</title>
        <authorList>
            <person name="Melie T."/>
            <person name="Pirro S."/>
            <person name="Miller A.N."/>
            <person name="Quandt A."/>
        </authorList>
    </citation>
    <scope>NUCLEOTIDE SEQUENCE</scope>
    <source>
        <strain evidence="2">CAQ_001_2017</strain>
    </source>
</reference>
<evidence type="ECO:0000313" key="2">
    <source>
        <dbReference type="EMBL" id="KAH0558414.1"/>
    </source>
</evidence>
<comment type="caution">
    <text evidence="2">The sequence shown here is derived from an EMBL/GenBank/DDBJ whole genome shotgun (WGS) entry which is preliminary data.</text>
</comment>
<dbReference type="PROSITE" id="PS50011">
    <property type="entry name" value="PROTEIN_KINASE_DOM"/>
    <property type="match status" value="1"/>
</dbReference>
<dbReference type="GO" id="GO:0004674">
    <property type="term" value="F:protein serine/threonine kinase activity"/>
    <property type="evidence" value="ECO:0007669"/>
    <property type="project" value="TreeGrafter"/>
</dbReference>
<dbReference type="PANTHER" id="PTHR44167:SF30">
    <property type="entry name" value="PHOSPHORYLASE KINASE"/>
    <property type="match status" value="1"/>
</dbReference>
<accession>A0A9P8LA89</accession>
<organism evidence="2 3">
    <name type="scientific">Trichoglossum hirsutum</name>
    <dbReference type="NCBI Taxonomy" id="265104"/>
    <lineage>
        <taxon>Eukaryota</taxon>
        <taxon>Fungi</taxon>
        <taxon>Dikarya</taxon>
        <taxon>Ascomycota</taxon>
        <taxon>Pezizomycotina</taxon>
        <taxon>Geoglossomycetes</taxon>
        <taxon>Geoglossales</taxon>
        <taxon>Geoglossaceae</taxon>
        <taxon>Trichoglossum</taxon>
    </lineage>
</organism>
<sequence>MRSPSPLGHTVYKVISITWKALRSKSYAAQSGVMEFDRDSFGQAPFVEGGPSAAHPRVPQIDPIQVPEFSQSGTGFPIEGRIKWPVPTGTGYFPGALADERPSEAGSASTCGLGRSFTWKIGGQEQGLLHTQYAFGGQLPYVRVRRLGGGGATSVDAVKFGRYGQRLYARKLIKLRPEQPQSIERITNEVKIISRLRHAHIVTILASYEQHSADGHISSFGIIMDPVAEGDLTKFLLDNPILTYALELKLRRWCICLVNGLAYMHEQDIRHKDIKPGNILVLGDRIYFTDFELARDFFGEDTTETEGDTLKTRMYCAPEVEAGALRGHSAADVFSLGCVLSRIVTTLFGLPLSAFDDFRCNGSTRAYHANTDKTLRWLLFLLATLDEKCGRSTGSKFPQPPRHSPTAELPYTDRLADEYILLDWCFDTLQPDPRLRISASRLRLQASTIDALIECECRTPQPYTRAKPYPKTASRISDIRKEDALNLRFPVSWNTFNHLYRSRQGDYWT</sequence>
<keyword evidence="3" id="KW-1185">Reference proteome</keyword>
<dbReference type="GO" id="GO:0005524">
    <property type="term" value="F:ATP binding"/>
    <property type="evidence" value="ECO:0007669"/>
    <property type="project" value="InterPro"/>
</dbReference>
<dbReference type="Gene3D" id="1.10.510.10">
    <property type="entry name" value="Transferase(Phosphotransferase) domain 1"/>
    <property type="match status" value="1"/>
</dbReference>
<evidence type="ECO:0000259" key="1">
    <source>
        <dbReference type="PROSITE" id="PS50011"/>
    </source>
</evidence>
<dbReference type="InterPro" id="IPR011009">
    <property type="entry name" value="Kinase-like_dom_sf"/>
</dbReference>
<name>A0A9P8LA89_9PEZI</name>
<dbReference type="PROSITE" id="PS00108">
    <property type="entry name" value="PROTEIN_KINASE_ST"/>
    <property type="match status" value="1"/>
</dbReference>
<dbReference type="GO" id="GO:0044773">
    <property type="term" value="P:mitotic DNA damage checkpoint signaling"/>
    <property type="evidence" value="ECO:0007669"/>
    <property type="project" value="TreeGrafter"/>
</dbReference>
<dbReference type="AlphaFoldDB" id="A0A9P8LA89"/>
<protein>
    <recommendedName>
        <fullName evidence="1">Protein kinase domain-containing protein</fullName>
    </recommendedName>
</protein>
<evidence type="ECO:0000313" key="3">
    <source>
        <dbReference type="Proteomes" id="UP000750711"/>
    </source>
</evidence>